<dbReference type="PANTHER" id="PTHR46733">
    <property type="entry name" value="26.5 KDA HEAT SHOCK PROTEIN, MITOCHONDRIAL"/>
    <property type="match status" value="1"/>
</dbReference>
<evidence type="ECO:0000256" key="1">
    <source>
        <dbReference type="ARBA" id="ARBA00023016"/>
    </source>
</evidence>
<dbReference type="KEGG" id="peu:105116491"/>
<evidence type="ECO:0000313" key="5">
    <source>
        <dbReference type="Proteomes" id="UP000694918"/>
    </source>
</evidence>
<evidence type="ECO:0000256" key="3">
    <source>
        <dbReference type="RuleBase" id="RU003616"/>
    </source>
</evidence>
<proteinExistence type="inferred from homology"/>
<gene>
    <name evidence="6" type="primary">LOC105116491</name>
</gene>
<dbReference type="CDD" id="cd06464">
    <property type="entry name" value="ACD_sHsps-like"/>
    <property type="match status" value="1"/>
</dbReference>
<dbReference type="Proteomes" id="UP000694918">
    <property type="component" value="Unplaced"/>
</dbReference>
<feature type="domain" description="SHSP" evidence="4">
    <location>
        <begin position="130"/>
        <end position="244"/>
    </location>
</feature>
<dbReference type="InterPro" id="IPR044587">
    <property type="entry name" value="HSP21-like"/>
</dbReference>
<keyword evidence="1 6" id="KW-0346">Stress response</keyword>
<dbReference type="GeneID" id="105116491"/>
<evidence type="ECO:0000313" key="6">
    <source>
        <dbReference type="RefSeq" id="XP_011012184.1"/>
    </source>
</evidence>
<dbReference type="InterPro" id="IPR008978">
    <property type="entry name" value="HSP20-like_chaperone"/>
</dbReference>
<dbReference type="InterPro" id="IPR002068">
    <property type="entry name" value="A-crystallin/Hsp20_dom"/>
</dbReference>
<name>A0AAJ6XB87_POPEU</name>
<protein>
    <submittedName>
        <fullName evidence="6">26.5 kDa heat shock protein, mitochondrial</fullName>
    </submittedName>
</protein>
<sequence>MSLTRLALRNLPRRTSFSASSLVNHGGSIDGVLGGVRRQRWNHDGLLKRFMTTTTTSDQIAGRETSDGKEVAVDKDSDKSKLFRRKKGKKGLWRKSDGIDFVPALYEFFPSGLGNALVQATDNINKLFQNLHIPSPSNLIGRVKEKDECYKLRYEVPGVSKENLKITIDDGVLTIKGELKEEEEEGSDDEHWSMRSYGCYNTSIMLPDDAKADDVKAELKDGVLYITIPRTEKPKKDAKEIDIH</sequence>
<dbReference type="GO" id="GO:0009408">
    <property type="term" value="P:response to heat"/>
    <property type="evidence" value="ECO:0007669"/>
    <property type="project" value="InterPro"/>
</dbReference>
<dbReference type="PANTHER" id="PTHR46733:SF3">
    <property type="entry name" value="26.5 KDA HEAT SHOCK PROTEIN, MITOCHONDRIAL"/>
    <property type="match status" value="1"/>
</dbReference>
<accession>A0AAJ6XB87</accession>
<evidence type="ECO:0000256" key="2">
    <source>
        <dbReference type="PROSITE-ProRule" id="PRU00285"/>
    </source>
</evidence>
<evidence type="ECO:0000259" key="4">
    <source>
        <dbReference type="PROSITE" id="PS01031"/>
    </source>
</evidence>
<dbReference type="Pfam" id="PF00011">
    <property type="entry name" value="HSP20"/>
    <property type="match status" value="1"/>
</dbReference>
<dbReference type="PROSITE" id="PS01031">
    <property type="entry name" value="SHSP"/>
    <property type="match status" value="1"/>
</dbReference>
<dbReference type="RefSeq" id="XP_011012184.1">
    <property type="nucleotide sequence ID" value="XM_011013882.1"/>
</dbReference>
<reference evidence="6" key="1">
    <citation type="submission" date="2025-08" db="UniProtKB">
        <authorList>
            <consortium name="RefSeq"/>
        </authorList>
    </citation>
    <scope>IDENTIFICATION</scope>
</reference>
<comment type="similarity">
    <text evidence="2 3">Belongs to the small heat shock protein (HSP20) family.</text>
</comment>
<dbReference type="SUPFAM" id="SSF49764">
    <property type="entry name" value="HSP20-like chaperones"/>
    <property type="match status" value="1"/>
</dbReference>
<dbReference type="AlphaFoldDB" id="A0AAJ6XB87"/>
<organism evidence="5 6">
    <name type="scientific">Populus euphratica</name>
    <name type="common">Euphrates poplar</name>
    <dbReference type="NCBI Taxonomy" id="75702"/>
    <lineage>
        <taxon>Eukaryota</taxon>
        <taxon>Viridiplantae</taxon>
        <taxon>Streptophyta</taxon>
        <taxon>Embryophyta</taxon>
        <taxon>Tracheophyta</taxon>
        <taxon>Spermatophyta</taxon>
        <taxon>Magnoliopsida</taxon>
        <taxon>eudicotyledons</taxon>
        <taxon>Gunneridae</taxon>
        <taxon>Pentapetalae</taxon>
        <taxon>rosids</taxon>
        <taxon>fabids</taxon>
        <taxon>Malpighiales</taxon>
        <taxon>Salicaceae</taxon>
        <taxon>Saliceae</taxon>
        <taxon>Populus</taxon>
    </lineage>
</organism>
<dbReference type="Gene3D" id="2.60.40.790">
    <property type="match status" value="1"/>
</dbReference>
<keyword evidence="5" id="KW-1185">Reference proteome</keyword>